<feature type="compositionally biased region" description="Basic and acidic residues" evidence="1">
    <location>
        <begin position="249"/>
        <end position="267"/>
    </location>
</feature>
<reference evidence="2 3" key="1">
    <citation type="submission" date="2024-10" db="EMBL/GenBank/DDBJ databases">
        <title>Updated reference genomes for cyclostephanoid diatoms.</title>
        <authorList>
            <person name="Roberts W.R."/>
            <person name="Alverson A.J."/>
        </authorList>
    </citation>
    <scope>NUCLEOTIDE SEQUENCE [LARGE SCALE GENOMIC DNA]</scope>
    <source>
        <strain evidence="2 3">AJA010-31</strain>
    </source>
</reference>
<gene>
    <name evidence="2" type="ORF">ACHAWO_001069</name>
</gene>
<name>A0ABD3PNN2_9STRA</name>
<dbReference type="AlphaFoldDB" id="A0ABD3PNN2"/>
<comment type="caution">
    <text evidence="2">The sequence shown here is derived from an EMBL/GenBank/DDBJ whole genome shotgun (WGS) entry which is preliminary data.</text>
</comment>
<feature type="region of interest" description="Disordered" evidence="1">
    <location>
        <begin position="48"/>
        <end position="75"/>
    </location>
</feature>
<protein>
    <submittedName>
        <fullName evidence="2">Uncharacterized protein</fullName>
    </submittedName>
</protein>
<organism evidence="2 3">
    <name type="scientific">Cyclotella atomus</name>
    <dbReference type="NCBI Taxonomy" id="382360"/>
    <lineage>
        <taxon>Eukaryota</taxon>
        <taxon>Sar</taxon>
        <taxon>Stramenopiles</taxon>
        <taxon>Ochrophyta</taxon>
        <taxon>Bacillariophyta</taxon>
        <taxon>Coscinodiscophyceae</taxon>
        <taxon>Thalassiosirophycidae</taxon>
        <taxon>Stephanodiscales</taxon>
        <taxon>Stephanodiscaceae</taxon>
        <taxon>Cyclotella</taxon>
    </lineage>
</organism>
<proteinExistence type="predicted"/>
<evidence type="ECO:0000313" key="2">
    <source>
        <dbReference type="EMBL" id="KAL3787920.1"/>
    </source>
</evidence>
<sequence>MTAVADPLDIHIPRSSSGGQKARPADVKSKSSRSFFAALNSIDMSDRAGLASSELQPARPRPQARRVSADDSPDTTACATLFQRIMSDGIDGKVKRNSSFTLGDVKEEPTHVPRKQSSFHAPAKQSSFHVSKSSHVRPSPESKRTMPAFPYPTSKGRPNSNRPIERRPIEKPPMDDDLPKKEMSFDTWAEKESPKQLMQVIDLLWHDLRGVEGIYSGQVNTHIQPHGFGSLVLVDGNTITCKWYNGTPLDRRRSDSGHYSNKGERNRGGSRRSSTGTTDKHDRQPVVLDESTRTNGSDTNEYRKTMSEPIQASTSQKLSRKHTYQLGDAPQSNSHMSIAKSMKHAIDSANSLKVHEFAFVLRSNGEWCYAIVAQKDPPSESVDKDGRVIKNYEDANILFVTDTRGSTKCIKMKHWGKMIRLVNI</sequence>
<dbReference type="Proteomes" id="UP001530400">
    <property type="component" value="Unassembled WGS sequence"/>
</dbReference>
<keyword evidence="3" id="KW-1185">Reference proteome</keyword>
<feature type="compositionally biased region" description="Basic and acidic residues" evidence="1">
    <location>
        <begin position="163"/>
        <end position="181"/>
    </location>
</feature>
<feature type="compositionally biased region" description="Polar residues" evidence="1">
    <location>
        <begin position="115"/>
        <end position="133"/>
    </location>
</feature>
<evidence type="ECO:0000256" key="1">
    <source>
        <dbReference type="SAM" id="MobiDB-lite"/>
    </source>
</evidence>
<feature type="compositionally biased region" description="Polar residues" evidence="1">
    <location>
        <begin position="308"/>
        <end position="317"/>
    </location>
</feature>
<feature type="region of interest" description="Disordered" evidence="1">
    <location>
        <begin position="1"/>
        <end position="32"/>
    </location>
</feature>
<accession>A0ABD3PNN2</accession>
<feature type="region of interest" description="Disordered" evidence="1">
    <location>
        <begin position="101"/>
        <end position="181"/>
    </location>
</feature>
<evidence type="ECO:0000313" key="3">
    <source>
        <dbReference type="Proteomes" id="UP001530400"/>
    </source>
</evidence>
<feature type="region of interest" description="Disordered" evidence="1">
    <location>
        <begin position="244"/>
        <end position="318"/>
    </location>
</feature>
<dbReference type="EMBL" id="JALLPJ020000591">
    <property type="protein sequence ID" value="KAL3787920.1"/>
    <property type="molecule type" value="Genomic_DNA"/>
</dbReference>